<accession>A0A7D9LUU8</accession>
<dbReference type="GO" id="GO:0051260">
    <property type="term" value="P:protein homooligomerization"/>
    <property type="evidence" value="ECO:0007669"/>
    <property type="project" value="InterPro"/>
</dbReference>
<dbReference type="Pfam" id="PF02214">
    <property type="entry name" value="BTB_2"/>
    <property type="match status" value="1"/>
</dbReference>
<organism evidence="1 2">
    <name type="scientific">Paramuricea clavata</name>
    <name type="common">Red gorgonian</name>
    <name type="synonym">Violescent sea-whip</name>
    <dbReference type="NCBI Taxonomy" id="317549"/>
    <lineage>
        <taxon>Eukaryota</taxon>
        <taxon>Metazoa</taxon>
        <taxon>Cnidaria</taxon>
        <taxon>Anthozoa</taxon>
        <taxon>Octocorallia</taxon>
        <taxon>Malacalcyonacea</taxon>
        <taxon>Plexauridae</taxon>
        <taxon>Paramuricea</taxon>
    </lineage>
</organism>
<gene>
    <name evidence="1" type="ORF">PACLA_8A053883</name>
</gene>
<protein>
    <submittedName>
        <fullName evidence="1">Chaperone dnaK2</fullName>
    </submittedName>
</protein>
<name>A0A7D9LUU8_PARCT</name>
<evidence type="ECO:0000313" key="1">
    <source>
        <dbReference type="EMBL" id="CAB4039542.1"/>
    </source>
</evidence>
<keyword evidence="2" id="KW-1185">Reference proteome</keyword>
<dbReference type="AlphaFoldDB" id="A0A7D9LUU8"/>
<sequence length="151" mass="17434">MSRTELLSKFDDLVKRFKEEFKEIVEGERAKIKAEIEAYQAEKQRMKAADASKNDIVLLNVGGQKFTTTRSTSCQVEGSLLATMFSGRREDGLERDEDGAVFFDVNPQYFGYIFWIICARRKSRLLRIQHQYRKSLKIKRKISGILSNISA</sequence>
<dbReference type="Proteomes" id="UP001152795">
    <property type="component" value="Unassembled WGS sequence"/>
</dbReference>
<comment type="caution">
    <text evidence="1">The sequence shown here is derived from an EMBL/GenBank/DDBJ whole genome shotgun (WGS) entry which is preliminary data.</text>
</comment>
<reference evidence="1" key="1">
    <citation type="submission" date="2020-04" db="EMBL/GenBank/DDBJ databases">
        <authorList>
            <person name="Alioto T."/>
            <person name="Alioto T."/>
            <person name="Gomez Garrido J."/>
        </authorList>
    </citation>
    <scope>NUCLEOTIDE SEQUENCE</scope>
    <source>
        <strain evidence="1">A484AB</strain>
    </source>
</reference>
<evidence type="ECO:0000313" key="2">
    <source>
        <dbReference type="Proteomes" id="UP001152795"/>
    </source>
</evidence>
<dbReference type="OrthoDB" id="5855362at2759"/>
<proteinExistence type="predicted"/>
<dbReference type="PANTHER" id="PTHR14499:SF136">
    <property type="entry name" value="GH08630P"/>
    <property type="match status" value="1"/>
</dbReference>
<dbReference type="SUPFAM" id="SSF54695">
    <property type="entry name" value="POZ domain"/>
    <property type="match status" value="1"/>
</dbReference>
<dbReference type="EMBL" id="CACRXK020025535">
    <property type="protein sequence ID" value="CAB4039542.1"/>
    <property type="molecule type" value="Genomic_DNA"/>
</dbReference>
<dbReference type="InterPro" id="IPR011333">
    <property type="entry name" value="SKP1/BTB/POZ_sf"/>
</dbReference>
<dbReference type="Gene3D" id="3.30.710.10">
    <property type="entry name" value="Potassium Channel Kv1.1, Chain A"/>
    <property type="match status" value="1"/>
</dbReference>
<dbReference type="InterPro" id="IPR003131">
    <property type="entry name" value="T1-type_BTB"/>
</dbReference>
<dbReference type="PANTHER" id="PTHR14499">
    <property type="entry name" value="POTASSIUM CHANNEL TETRAMERIZATION DOMAIN-CONTAINING"/>
    <property type="match status" value="1"/>
</dbReference>